<accession>A0ABX1WU79</accession>
<evidence type="ECO:0008006" key="5">
    <source>
        <dbReference type="Google" id="ProtNLM"/>
    </source>
</evidence>
<gene>
    <name evidence="3" type="ORF">ELS83_06800</name>
</gene>
<dbReference type="PANTHER" id="PTHR34002:SF9">
    <property type="entry name" value="XYLOGLUCAN-SPECIFIC ENDO-BETA-1,4-GLUCANASE A"/>
    <property type="match status" value="1"/>
</dbReference>
<dbReference type="InterPro" id="IPR013319">
    <property type="entry name" value="GH11/12"/>
</dbReference>
<dbReference type="InterPro" id="IPR013320">
    <property type="entry name" value="ConA-like_dom_sf"/>
</dbReference>
<dbReference type="SUPFAM" id="SSF49899">
    <property type="entry name" value="Concanavalin A-like lectins/glucanases"/>
    <property type="match status" value="1"/>
</dbReference>
<protein>
    <recommendedName>
        <fullName evidence="5">Glycosyl hydrolase family 12</fullName>
    </recommendedName>
</protein>
<comment type="caution">
    <text evidence="3">The sequence shown here is derived from an EMBL/GenBank/DDBJ whole genome shotgun (WGS) entry which is preliminary data.</text>
</comment>
<keyword evidence="2" id="KW-0378">Hydrolase</keyword>
<comment type="similarity">
    <text evidence="1 2">Belongs to the glycosyl hydrolase 12 (cellulase H) family.</text>
</comment>
<sequence length="334" mass="38375">MLNLVLEAEGISYQTSINENIVIPTNLLPYGTQHVEIKNIEISPKASINRFVGEILQTSNSPIAMEVRAEDGNSIRTYQLRLNMEENQDFRKLLFEESTESNCDLFSVINADEFRLENNAWNASNLPSNSYSQCIYKYDENDLLLLGWQWSYPDNAYGVNAFPQIIYGWKPWQPNSSTEKLPIKISEINSLKASYEITVERNSGDYNLSFDNWINSSANIAPENILFEFMIWEDANNLVPFGDYIEDVNTSNGTYKFYMGEPDWEPEGSNWTYLAFQRTNHRQSGTVDIDELLQYLVEKEIISQDSYLASIEFGNEVGNSKGESIIKKFELDLN</sequence>
<dbReference type="Pfam" id="PF01670">
    <property type="entry name" value="Glyco_hydro_12"/>
    <property type="match status" value="1"/>
</dbReference>
<dbReference type="PANTHER" id="PTHR34002">
    <property type="entry name" value="BLR1656 PROTEIN"/>
    <property type="match status" value="1"/>
</dbReference>
<evidence type="ECO:0000313" key="3">
    <source>
        <dbReference type="EMBL" id="NOU59521.1"/>
    </source>
</evidence>
<dbReference type="RefSeq" id="WP_171594799.1">
    <property type="nucleotide sequence ID" value="NZ_RZNH01000008.1"/>
</dbReference>
<keyword evidence="2" id="KW-0326">Glycosidase</keyword>
<keyword evidence="2" id="KW-0624">Polysaccharide degradation</keyword>
<name>A0ABX1WU79_9BACT</name>
<dbReference type="Gene3D" id="2.60.120.180">
    <property type="match status" value="1"/>
</dbReference>
<dbReference type="EMBL" id="RZNH01000008">
    <property type="protein sequence ID" value="NOU59521.1"/>
    <property type="molecule type" value="Genomic_DNA"/>
</dbReference>
<evidence type="ECO:0000256" key="1">
    <source>
        <dbReference type="ARBA" id="ARBA00005519"/>
    </source>
</evidence>
<reference evidence="3 4" key="1">
    <citation type="submission" date="2018-12" db="EMBL/GenBank/DDBJ databases">
        <title>Marinifilum JC070 sp. nov., a marine bacterium isolated from Yongle Blue Hole in the South China Sea.</title>
        <authorList>
            <person name="Fu T."/>
        </authorList>
    </citation>
    <scope>NUCLEOTIDE SEQUENCE [LARGE SCALE GENOMIC DNA]</scope>
    <source>
        <strain evidence="3 4">JC070</strain>
    </source>
</reference>
<dbReference type="Proteomes" id="UP000732105">
    <property type="component" value="Unassembled WGS sequence"/>
</dbReference>
<organism evidence="3 4">
    <name type="scientific">Marinifilum caeruleilacunae</name>
    <dbReference type="NCBI Taxonomy" id="2499076"/>
    <lineage>
        <taxon>Bacteria</taxon>
        <taxon>Pseudomonadati</taxon>
        <taxon>Bacteroidota</taxon>
        <taxon>Bacteroidia</taxon>
        <taxon>Marinilabiliales</taxon>
        <taxon>Marinifilaceae</taxon>
    </lineage>
</organism>
<keyword evidence="4" id="KW-1185">Reference proteome</keyword>
<proteinExistence type="inferred from homology"/>
<evidence type="ECO:0000313" key="4">
    <source>
        <dbReference type="Proteomes" id="UP000732105"/>
    </source>
</evidence>
<evidence type="ECO:0000256" key="2">
    <source>
        <dbReference type="RuleBase" id="RU361163"/>
    </source>
</evidence>
<keyword evidence="2" id="KW-0119">Carbohydrate metabolism</keyword>
<dbReference type="InterPro" id="IPR002594">
    <property type="entry name" value="GH12"/>
</dbReference>